<comment type="caution">
    <text evidence="2">The sequence shown here is derived from an EMBL/GenBank/DDBJ whole genome shotgun (WGS) entry which is preliminary data.</text>
</comment>
<reference evidence="2" key="1">
    <citation type="submission" date="2020-08" db="EMBL/GenBank/DDBJ databases">
        <title>Multicomponent nature underlies the extraordinary mechanical properties of spider dragline silk.</title>
        <authorList>
            <person name="Kono N."/>
            <person name="Nakamura H."/>
            <person name="Mori M."/>
            <person name="Yoshida Y."/>
            <person name="Ohtoshi R."/>
            <person name="Malay A.D."/>
            <person name="Moran D.A.P."/>
            <person name="Tomita M."/>
            <person name="Numata K."/>
            <person name="Arakawa K."/>
        </authorList>
    </citation>
    <scope>NUCLEOTIDE SEQUENCE</scope>
</reference>
<dbReference type="AlphaFoldDB" id="A0A8X6PWP6"/>
<organism evidence="2 3">
    <name type="scientific">Nephila pilipes</name>
    <name type="common">Giant wood spider</name>
    <name type="synonym">Nephila maculata</name>
    <dbReference type="NCBI Taxonomy" id="299642"/>
    <lineage>
        <taxon>Eukaryota</taxon>
        <taxon>Metazoa</taxon>
        <taxon>Ecdysozoa</taxon>
        <taxon>Arthropoda</taxon>
        <taxon>Chelicerata</taxon>
        <taxon>Arachnida</taxon>
        <taxon>Araneae</taxon>
        <taxon>Araneomorphae</taxon>
        <taxon>Entelegynae</taxon>
        <taxon>Araneoidea</taxon>
        <taxon>Nephilidae</taxon>
        <taxon>Nephila</taxon>
    </lineage>
</organism>
<dbReference type="EMBL" id="BMAW01119405">
    <property type="protein sequence ID" value="GFT84477.1"/>
    <property type="molecule type" value="Genomic_DNA"/>
</dbReference>
<evidence type="ECO:0000256" key="1">
    <source>
        <dbReference type="SAM" id="MobiDB-lite"/>
    </source>
</evidence>
<keyword evidence="3" id="KW-1185">Reference proteome</keyword>
<evidence type="ECO:0000313" key="3">
    <source>
        <dbReference type="Proteomes" id="UP000887013"/>
    </source>
</evidence>
<feature type="region of interest" description="Disordered" evidence="1">
    <location>
        <begin position="1"/>
        <end position="22"/>
    </location>
</feature>
<accession>A0A8X6PWP6</accession>
<dbReference type="Proteomes" id="UP000887013">
    <property type="component" value="Unassembled WGS sequence"/>
</dbReference>
<name>A0A8X6PWP6_NEPPI</name>
<sequence>MSPIFPEFQRNKKQHGTTSVPRPFPSCLKSPLISVRLIEAVKYHLKKLFFSFFFFTIVHHNFKLGIALSSPVSPLLHFIKSQQHSVWLQCQLEQNISVDSTASLRIKKHDLVREISSPEMLYQWKKASSHICMSYQQASPGHSAVFTSDASPPFPLAEFLRIMCI</sequence>
<evidence type="ECO:0000313" key="2">
    <source>
        <dbReference type="EMBL" id="GFT84477.1"/>
    </source>
</evidence>
<gene>
    <name evidence="2" type="ORF">NPIL_496261</name>
</gene>
<proteinExistence type="predicted"/>
<protein>
    <submittedName>
        <fullName evidence="2">Uncharacterized protein</fullName>
    </submittedName>
</protein>